<evidence type="ECO:0000313" key="3">
    <source>
        <dbReference type="Proteomes" id="UP000006671"/>
    </source>
</evidence>
<feature type="compositionally biased region" description="Low complexity" evidence="1">
    <location>
        <begin position="1195"/>
        <end position="1205"/>
    </location>
</feature>
<dbReference type="STRING" id="5762.D2VHV2"/>
<feature type="region of interest" description="Disordered" evidence="1">
    <location>
        <begin position="739"/>
        <end position="769"/>
    </location>
</feature>
<dbReference type="InterPro" id="IPR042448">
    <property type="entry name" value="CCNB1IP1"/>
</dbReference>
<gene>
    <name evidence="2" type="ORF">NAEGRDRAFT_68456</name>
</gene>
<feature type="compositionally biased region" description="Basic and acidic residues" evidence="1">
    <location>
        <begin position="253"/>
        <end position="264"/>
    </location>
</feature>
<feature type="compositionally biased region" description="Polar residues" evidence="1">
    <location>
        <begin position="1210"/>
        <end position="1230"/>
    </location>
</feature>
<reference evidence="2 3" key="1">
    <citation type="journal article" date="2010" name="Cell">
        <title>The genome of Naegleria gruberi illuminates early eukaryotic versatility.</title>
        <authorList>
            <person name="Fritz-Laylin L.K."/>
            <person name="Prochnik S.E."/>
            <person name="Ginger M.L."/>
            <person name="Dacks J.B."/>
            <person name="Carpenter M.L."/>
            <person name="Field M.C."/>
            <person name="Kuo A."/>
            <person name="Paredez A."/>
            <person name="Chapman J."/>
            <person name="Pham J."/>
            <person name="Shu S."/>
            <person name="Neupane R."/>
            <person name="Cipriano M."/>
            <person name="Mancuso J."/>
            <person name="Tu H."/>
            <person name="Salamov A."/>
            <person name="Lindquist E."/>
            <person name="Shapiro H."/>
            <person name="Lucas S."/>
            <person name="Grigoriev I.V."/>
            <person name="Cande W.Z."/>
            <person name="Fulton C."/>
            <person name="Rokhsar D.S."/>
            <person name="Dawson S.C."/>
        </authorList>
    </citation>
    <scope>NUCLEOTIDE SEQUENCE [LARGE SCALE GENOMIC DNA]</scope>
    <source>
        <strain evidence="2 3">NEG-M</strain>
    </source>
</reference>
<dbReference type="RefSeq" id="XP_002676485.1">
    <property type="nucleotide sequence ID" value="XM_002676439.1"/>
</dbReference>
<dbReference type="GO" id="GO:0061630">
    <property type="term" value="F:ubiquitin protein ligase activity"/>
    <property type="evidence" value="ECO:0007669"/>
    <property type="project" value="InterPro"/>
</dbReference>
<dbReference type="GO" id="GO:0000795">
    <property type="term" value="C:synaptonemal complex"/>
    <property type="evidence" value="ECO:0007669"/>
    <property type="project" value="InterPro"/>
</dbReference>
<evidence type="ECO:0000256" key="1">
    <source>
        <dbReference type="SAM" id="MobiDB-lite"/>
    </source>
</evidence>
<proteinExistence type="predicted"/>
<dbReference type="GeneID" id="8863283"/>
<dbReference type="KEGG" id="ngr:NAEGRDRAFT_68456"/>
<feature type="region of interest" description="Disordered" evidence="1">
    <location>
        <begin position="246"/>
        <end position="268"/>
    </location>
</feature>
<organism evidence="3">
    <name type="scientific">Naegleria gruberi</name>
    <name type="common">Amoeba</name>
    <dbReference type="NCBI Taxonomy" id="5762"/>
    <lineage>
        <taxon>Eukaryota</taxon>
        <taxon>Discoba</taxon>
        <taxon>Heterolobosea</taxon>
        <taxon>Tetramitia</taxon>
        <taxon>Eutetramitia</taxon>
        <taxon>Vahlkampfiidae</taxon>
        <taxon>Naegleria</taxon>
    </lineage>
</organism>
<feature type="compositionally biased region" description="Low complexity" evidence="1">
    <location>
        <begin position="1151"/>
        <end position="1163"/>
    </location>
</feature>
<dbReference type="OrthoDB" id="441210at2759"/>
<feature type="compositionally biased region" description="Basic and acidic residues" evidence="1">
    <location>
        <begin position="1138"/>
        <end position="1147"/>
    </location>
</feature>
<dbReference type="InParanoid" id="D2VHV2"/>
<sequence>MKSKSSEDVDANFVFDEKEEEIVEGVDNNTASSSTRTGSSSRFFSSMFSAGRNENKNKNGPEKVASSVLNSFEKEREWGIFCMENKTDKPIYWGVKGLHIHWKKENSPLILNSKTSAPCDYPPAYYFYNQPTEKQSQNSKFKSHRHFCFSSCHTVDLTNEGLPDWNNIIKYKIEPNTFCLGRFPFHTYSDYFILVVGLYDSEMNSSTNTTPPTNDKQETIFSKYFGNARNSYNGNNLPKTQTSVELFDENEESSDKNKEKQDKTTKRKQSPFHCKAYFIEHFHNKDVILGANVNKSLFLFSDYSTFTLEPITYRFFPNYRPCENTSIDAIKLSNNIYYDEIREISIRKGHKKKVSEASSRNALQFHGLQMYEDESTNTLRESILFFFLFLRKLDERLNILLLLDISEIEQNDQYLGGNLMEYLMKFLIGSTTIAHTESQKGYLIQWFQSCVKLIGYNIERVDEENRYVLFRRDDVCCRSFSMYKFKETSTETEDFFKNEEDEELLKQTIEPHSNVDGVIVLSTVGNKMEKGLKDKLKLLEGFPTLFVLHGLDKCTDIYDAIKRKEDAEIEISSLYSNSKPFIVQHKSGMTKSQTASTELILSQFFREVIDVALERVTVQHPKQDSSTSINTVMKLFSNSEVKIEIKDLQEYEQKRNIWFFGLDNERETVSVAVNSFYSAKSYLESKAKKNQKQTNNILICVRNREQFMNGKDIIPEKKIQSVNNYVVVRRTITDLWTGMNAPTKRRRSTDSNQSSMKKSQSYGTLQSLSRKERAKKLKIFRTSVEAPQLLPLPNDKGIFEIQNNDDSESDTETSTISNTSASFTQNLESSDDEFDENAIVLVKNDSEEEDKKPEDINLKQNVNNEKKTSCYPIQKGDVVVLCLELSGRILITGENGVYSRFIQEILTYTDKIVLFVERMDRREFNQPATIRLKSNAMSKKLCCIFGDEEDMKLDEELCQSQDMKNLKYRCYYFSERTEDKNLVRKFWESKDDAIKHFSKDMSCPACEKPLSSRDIRQVELSKANIEEKTMCLCGFPPEVVLEAAQSALKFWDNQRQVEIKYQEYLHKETISKASQMEKSYSDKLNETKQKYQSIAEKLQHSEEQQEITKREFQTIQEKYSEKVRERNKLQELYNSLKRRYDQTRDSSGRAPSPVDLDPSVSPSFKENQENPPVSLLFRKESSAGRPSNVLDFRLSKSPTNNSNNSKENRTTIGSNLLGKSNSVPSSKYSN</sequence>
<accession>D2VHV2</accession>
<keyword evidence="3" id="KW-1185">Reference proteome</keyword>
<dbReference type="PANTHER" id="PTHR14305:SF0">
    <property type="entry name" value="E3 UBIQUITIN-PROTEIN LIGASE CCNB1IP1"/>
    <property type="match status" value="1"/>
</dbReference>
<dbReference type="VEuPathDB" id="AmoebaDB:NAEGRDRAFT_68456"/>
<feature type="region of interest" description="Disordered" evidence="1">
    <location>
        <begin position="1137"/>
        <end position="1230"/>
    </location>
</feature>
<dbReference type="Proteomes" id="UP000006671">
    <property type="component" value="Unassembled WGS sequence"/>
</dbReference>
<dbReference type="AlphaFoldDB" id="D2VHV2"/>
<dbReference type="EMBL" id="GG738872">
    <property type="protein sequence ID" value="EFC43741.1"/>
    <property type="molecule type" value="Genomic_DNA"/>
</dbReference>
<dbReference type="PANTHER" id="PTHR14305">
    <property type="entry name" value="E3 UBIQUITIN-PROTEIN LIGASE CCNB1IP1"/>
    <property type="match status" value="1"/>
</dbReference>
<protein>
    <submittedName>
        <fullName evidence="2">Predicted protein</fullName>
    </submittedName>
</protein>
<feature type="region of interest" description="Disordered" evidence="1">
    <location>
        <begin position="801"/>
        <end position="829"/>
    </location>
</feature>
<name>D2VHV2_NAEGR</name>
<evidence type="ECO:0000313" key="2">
    <source>
        <dbReference type="EMBL" id="EFC43741.1"/>
    </source>
</evidence>
<feature type="compositionally biased region" description="Polar residues" evidence="1">
    <location>
        <begin position="750"/>
        <end position="768"/>
    </location>
</feature>
<dbReference type="GO" id="GO:0007131">
    <property type="term" value="P:reciprocal meiotic recombination"/>
    <property type="evidence" value="ECO:0007669"/>
    <property type="project" value="InterPro"/>
</dbReference>